<evidence type="ECO:0000313" key="3">
    <source>
        <dbReference type="EMBL" id="MBL0389153.1"/>
    </source>
</evidence>
<comment type="caution">
    <text evidence="3">The sequence shown here is derived from an EMBL/GenBank/DDBJ whole genome shotgun (WGS) entry which is preliminary data.</text>
</comment>
<dbReference type="InterPro" id="IPR026838">
    <property type="entry name" value="YheC/D"/>
</dbReference>
<dbReference type="SUPFAM" id="SSF56059">
    <property type="entry name" value="Glutathione synthetase ATP-binding domain-like"/>
    <property type="match status" value="1"/>
</dbReference>
<proteinExistence type="predicted"/>
<dbReference type="PROSITE" id="PS50975">
    <property type="entry name" value="ATP_GRASP"/>
    <property type="match status" value="1"/>
</dbReference>
<dbReference type="PANTHER" id="PTHR21621:SF0">
    <property type="entry name" value="BETA-CITRYLGLUTAMATE SYNTHASE B-RELATED"/>
    <property type="match status" value="1"/>
</dbReference>
<evidence type="ECO:0000259" key="2">
    <source>
        <dbReference type="PROSITE" id="PS50975"/>
    </source>
</evidence>
<keyword evidence="4" id="KW-1185">Reference proteome</keyword>
<organism evidence="3 4">
    <name type="scientific">Tumebacillus amylolyticus</name>
    <dbReference type="NCBI Taxonomy" id="2801339"/>
    <lineage>
        <taxon>Bacteria</taxon>
        <taxon>Bacillati</taxon>
        <taxon>Bacillota</taxon>
        <taxon>Bacilli</taxon>
        <taxon>Bacillales</taxon>
        <taxon>Alicyclobacillaceae</taxon>
        <taxon>Tumebacillus</taxon>
    </lineage>
</organism>
<dbReference type="RefSeq" id="WP_201638147.1">
    <property type="nucleotide sequence ID" value="NZ_JAEQNB010000008.1"/>
</dbReference>
<accession>A0ABS1JFT9</accession>
<dbReference type="Gene3D" id="3.30.470.20">
    <property type="entry name" value="ATP-grasp fold, B domain"/>
    <property type="match status" value="1"/>
</dbReference>
<sequence length="352" mass="39761">MPHTVGLVTTEIPNRTRDSQWKLLAEEAVQAGVDVVFFHPDQLDARTRRVRGHRFREERGWQTGTCPLPRVLIDSVYVSYARASRRFSEQKKSLRRAGYIILNPRFPDKWGVWESLLSRQDLHPNLPQTSLWRGVEDVHLWLRRHPSVFLKPVRGSGGVGVIEVRPIEPTHGEKAYRLATANGTRTVSEADLRVFLQKQLAEGKHLIQGGIPLLDLDERKLDLRVYLQRNGGGYWQAITTVARLGAPGQVVTNLAQGGEVRTFDWLVEASRQHEFRLPPRAEVEAVAIRAAEALTEQRTTLAFLGIDIALDREGHAYLLDINPRPGRKSLSTAEKKVAFRCLVEYAASLLSP</sequence>
<name>A0ABS1JFT9_9BACL</name>
<reference evidence="3 4" key="1">
    <citation type="submission" date="2021-01" db="EMBL/GenBank/DDBJ databases">
        <title>Tumebacillus sp. strain ITR2 16S ribosomal RNA gene Genome sequencing and assembly.</title>
        <authorList>
            <person name="Kang M."/>
        </authorList>
    </citation>
    <scope>NUCLEOTIDE SEQUENCE [LARGE SCALE GENOMIC DNA]</scope>
    <source>
        <strain evidence="3 4">ITR2</strain>
    </source>
</reference>
<keyword evidence="1" id="KW-0547">Nucleotide-binding</keyword>
<evidence type="ECO:0000256" key="1">
    <source>
        <dbReference type="PROSITE-ProRule" id="PRU00409"/>
    </source>
</evidence>
<dbReference type="InterPro" id="IPR011761">
    <property type="entry name" value="ATP-grasp"/>
</dbReference>
<dbReference type="EMBL" id="JAEQNB010000008">
    <property type="protein sequence ID" value="MBL0389153.1"/>
    <property type="molecule type" value="Genomic_DNA"/>
</dbReference>
<gene>
    <name evidence="3" type="ORF">JJB07_21395</name>
</gene>
<evidence type="ECO:0000313" key="4">
    <source>
        <dbReference type="Proteomes" id="UP000602284"/>
    </source>
</evidence>
<keyword evidence="1" id="KW-0067">ATP-binding</keyword>
<dbReference type="PANTHER" id="PTHR21621">
    <property type="entry name" value="RIBOSOMAL PROTEIN S6 MODIFICATION PROTEIN"/>
    <property type="match status" value="1"/>
</dbReference>
<feature type="domain" description="ATP-grasp" evidence="2">
    <location>
        <begin position="116"/>
        <end position="351"/>
    </location>
</feature>
<protein>
    <submittedName>
        <fullName evidence="3">YheC/YheD family protein</fullName>
    </submittedName>
</protein>
<dbReference type="Proteomes" id="UP000602284">
    <property type="component" value="Unassembled WGS sequence"/>
</dbReference>
<dbReference type="Pfam" id="PF14398">
    <property type="entry name" value="ATPgrasp_YheCD"/>
    <property type="match status" value="1"/>
</dbReference>